<dbReference type="GO" id="GO:0007005">
    <property type="term" value="P:mitochondrion organization"/>
    <property type="evidence" value="ECO:0007669"/>
    <property type="project" value="TreeGrafter"/>
</dbReference>
<gene>
    <name evidence="4" type="ORF">DIATSA_LOCUS1658</name>
</gene>
<name>A0A9N9QUC3_9NEOP</name>
<evidence type="ECO:0000259" key="3">
    <source>
        <dbReference type="Pfam" id="PF12624"/>
    </source>
</evidence>
<dbReference type="OrthoDB" id="272810at2759"/>
<proteinExistence type="predicted"/>
<organism evidence="4 5">
    <name type="scientific">Diatraea saccharalis</name>
    <name type="common">sugarcane borer</name>
    <dbReference type="NCBI Taxonomy" id="40085"/>
    <lineage>
        <taxon>Eukaryota</taxon>
        <taxon>Metazoa</taxon>
        <taxon>Ecdysozoa</taxon>
        <taxon>Arthropoda</taxon>
        <taxon>Hexapoda</taxon>
        <taxon>Insecta</taxon>
        <taxon>Pterygota</taxon>
        <taxon>Neoptera</taxon>
        <taxon>Endopterygota</taxon>
        <taxon>Lepidoptera</taxon>
        <taxon>Glossata</taxon>
        <taxon>Ditrysia</taxon>
        <taxon>Pyraloidea</taxon>
        <taxon>Crambidae</taxon>
        <taxon>Crambinae</taxon>
        <taxon>Diatraea</taxon>
    </lineage>
</organism>
<dbReference type="InterPro" id="IPR026854">
    <property type="entry name" value="VPS13_N"/>
</dbReference>
<dbReference type="GO" id="GO:0006623">
    <property type="term" value="P:protein targeting to vacuole"/>
    <property type="evidence" value="ECO:0007669"/>
    <property type="project" value="TreeGrafter"/>
</dbReference>
<dbReference type="PANTHER" id="PTHR16166">
    <property type="entry name" value="VACUOLAR PROTEIN SORTING-ASSOCIATED PROTEIN VPS13"/>
    <property type="match status" value="1"/>
</dbReference>
<dbReference type="EMBL" id="OU893342">
    <property type="protein sequence ID" value="CAG9783490.1"/>
    <property type="molecule type" value="Genomic_DNA"/>
</dbReference>
<protein>
    <recommendedName>
        <fullName evidence="3">Chorein N-terminal domain-containing protein</fullName>
    </recommendedName>
</protein>
<dbReference type="Proteomes" id="UP001153714">
    <property type="component" value="Chromosome 11"/>
</dbReference>
<evidence type="ECO:0000256" key="2">
    <source>
        <dbReference type="SAM" id="MobiDB-lite"/>
    </source>
</evidence>
<evidence type="ECO:0000313" key="5">
    <source>
        <dbReference type="Proteomes" id="UP001153714"/>
    </source>
</evidence>
<keyword evidence="5" id="KW-1185">Reference proteome</keyword>
<reference evidence="4" key="1">
    <citation type="submission" date="2021-12" db="EMBL/GenBank/DDBJ databases">
        <authorList>
            <person name="King R."/>
        </authorList>
    </citation>
    <scope>NUCLEOTIDE SEQUENCE</scope>
</reference>
<feature type="compositionally biased region" description="Pro residues" evidence="2">
    <location>
        <begin position="534"/>
        <end position="551"/>
    </location>
</feature>
<dbReference type="PANTHER" id="PTHR16166:SF141">
    <property type="entry name" value="INTERMEMBRANE LIPID TRANSFER PROTEIN VPS13D"/>
    <property type="match status" value="1"/>
</dbReference>
<dbReference type="InterPro" id="IPR026847">
    <property type="entry name" value="VPS13"/>
</dbReference>
<dbReference type="Pfam" id="PF12624">
    <property type="entry name" value="VPS13_N"/>
    <property type="match status" value="1"/>
</dbReference>
<feature type="region of interest" description="Disordered" evidence="2">
    <location>
        <begin position="533"/>
        <end position="552"/>
    </location>
</feature>
<evidence type="ECO:0000313" key="4">
    <source>
        <dbReference type="EMBL" id="CAG9783490.1"/>
    </source>
</evidence>
<dbReference type="AlphaFoldDB" id="A0A9N9QUC3"/>
<evidence type="ECO:0000256" key="1">
    <source>
        <dbReference type="ARBA" id="ARBA00022448"/>
    </source>
</evidence>
<accession>A0A9N9QUC3</accession>
<sequence>MLEGLVAWVLNNYLGKYVENLNTDQLSVALLSGKVELENLPLKKDALRHLGLPVEVKTGFIGKVQLQVPVRQIRSAPWLIAIEKLYVVVTPVNLDEVESTGTFCLLMRKFSTLNNISNKQNNPVYTHNSKEASQVVESVQRGHYLMSVMVWWRVSYHGWDSEVEANIAHERKVALLDALEAQWRADHEACDAGYYATSYSSWLSYGTGLLANIVENLQLKLYDVHIRYEDALTCAPCAFACGLTVEALTAESCDERWRRGFTLLSDTDGCSFKLLELQRLAVYWDPVEVPGGMYAGCVVPELTERMGGSWRAPHRYVVAPAGARARVRRERTGQPLRSRTRPRLACHLALDAVTLNLASKEVVIYAKNKRYKTMTCVMVQWQYDGLVGCAAGLARIARVREYRALRPAAPVRGHARRWWLYALSCHVREHPWTEPKPSWSSCVERARQTRRYVDTCASMLANPAAALPPDDKRAKDEFEYATPLYILKALREAAMRKVPKSTPVSTPEKPGGSGRSMLVHWFPQWWGWYGNPDAPAPAPAPSPSAPSPAPAPELEEEILDVLADSIENNTLLKRDTVFGKFEFELSKGSLNLSTEDEADLEVDAAPERAPAGVTLQYSGVRACVEARPRGGSLALRLALGAVSLRERLTPRTLYPVLVAPQGMIREGLSGLNAACAGPAPPPSPAQEPLFQLTYEKKPFGVNVDYKSVSDNLVAVRLIAGAGRPESEPSAKLNDPRVDRRRKRNYFMCNPQ</sequence>
<dbReference type="GO" id="GO:0045053">
    <property type="term" value="P:protein retention in Golgi apparatus"/>
    <property type="evidence" value="ECO:0007669"/>
    <property type="project" value="TreeGrafter"/>
</dbReference>
<feature type="domain" description="Chorein N-terminal" evidence="3">
    <location>
        <begin position="1"/>
        <end position="705"/>
    </location>
</feature>
<keyword evidence="1" id="KW-0813">Transport</keyword>
<reference evidence="4" key="2">
    <citation type="submission" date="2022-10" db="EMBL/GenBank/DDBJ databases">
        <authorList>
            <consortium name="ENA_rothamsted_submissions"/>
            <consortium name="culmorum"/>
            <person name="King R."/>
        </authorList>
    </citation>
    <scope>NUCLEOTIDE SEQUENCE</scope>
</reference>